<feature type="domain" description="DUF4131" evidence="8">
    <location>
        <begin position="31"/>
        <end position="192"/>
    </location>
</feature>
<feature type="transmembrane region" description="Helical" evidence="6">
    <location>
        <begin position="62"/>
        <end position="80"/>
    </location>
</feature>
<keyword evidence="4 6" id="KW-1133">Transmembrane helix</keyword>
<evidence type="ECO:0000256" key="3">
    <source>
        <dbReference type="ARBA" id="ARBA00022692"/>
    </source>
</evidence>
<evidence type="ECO:0000259" key="8">
    <source>
        <dbReference type="Pfam" id="PF13567"/>
    </source>
</evidence>
<evidence type="ECO:0000256" key="4">
    <source>
        <dbReference type="ARBA" id="ARBA00022989"/>
    </source>
</evidence>
<proteinExistence type="predicted"/>
<dbReference type="InterPro" id="IPR052159">
    <property type="entry name" value="Competence_DNA_uptake"/>
</dbReference>
<dbReference type="PANTHER" id="PTHR30619">
    <property type="entry name" value="DNA INTERNALIZATION/COMPETENCE PROTEIN COMEC/REC2"/>
    <property type="match status" value="1"/>
</dbReference>
<organism evidence="9">
    <name type="scientific">hydrothermal vent metagenome</name>
    <dbReference type="NCBI Taxonomy" id="652676"/>
    <lineage>
        <taxon>unclassified sequences</taxon>
        <taxon>metagenomes</taxon>
        <taxon>ecological metagenomes</taxon>
    </lineage>
</organism>
<name>A0A3B0V4X3_9ZZZZ</name>
<dbReference type="EMBL" id="UOET01000078">
    <property type="protein sequence ID" value="VAW27114.1"/>
    <property type="molecule type" value="Genomic_DNA"/>
</dbReference>
<feature type="domain" description="ComEC/Rec2-related protein" evidence="7">
    <location>
        <begin position="236"/>
        <end position="376"/>
    </location>
</feature>
<evidence type="ECO:0000256" key="5">
    <source>
        <dbReference type="ARBA" id="ARBA00023136"/>
    </source>
</evidence>
<dbReference type="Pfam" id="PF03772">
    <property type="entry name" value="Competence"/>
    <property type="match status" value="1"/>
</dbReference>
<feature type="transmembrane region" description="Helical" evidence="6">
    <location>
        <begin position="7"/>
        <end position="26"/>
    </location>
</feature>
<evidence type="ECO:0000256" key="2">
    <source>
        <dbReference type="ARBA" id="ARBA00022475"/>
    </source>
</evidence>
<feature type="transmembrane region" description="Helical" evidence="6">
    <location>
        <begin position="290"/>
        <end position="306"/>
    </location>
</feature>
<dbReference type="InterPro" id="IPR025405">
    <property type="entry name" value="DUF4131"/>
</dbReference>
<feature type="transmembrane region" description="Helical" evidence="6">
    <location>
        <begin position="312"/>
        <end position="329"/>
    </location>
</feature>
<sequence length="379" mass="43176">MFWRGRPFLRILLFFASGILVARYWFADKQLPIKELILLLAFLILASVVIAKRIKSFKYSWLIGLLLNIALFIAGFTLTVQQIRQSRVKLDENPQAVWEGKLLTEPFQRAKTVRFIIKITKHTSRNNVLPHSVKVLAYLKTSTLPVGLHLGSSLLFRGRMSPVEAPKNPEEFNYRRFLRDRGIRYMVFIDNKSWKPLPAQSGFLLPAVFSHWRNKLLQSLSSQGLSQSEYAVAAAILLGYDQLIAPDLHQDFTAAGAVHILVVSGMHVGIIFLIFSFLFSFLLRFKNGDYLRNVLLILVIWSYALLTGLSPSVSRAATMISLFILADIFRRDYDNFNILAASAFLLLLLNPLLLFDVGFQLSYAAVTGILMFYFSIYRS</sequence>
<feature type="transmembrane region" description="Helical" evidence="6">
    <location>
        <begin position="258"/>
        <end position="283"/>
    </location>
</feature>
<feature type="non-terminal residue" evidence="9">
    <location>
        <position position="379"/>
    </location>
</feature>
<feature type="transmembrane region" description="Helical" evidence="6">
    <location>
        <begin position="336"/>
        <end position="355"/>
    </location>
</feature>
<feature type="transmembrane region" description="Helical" evidence="6">
    <location>
        <begin position="361"/>
        <end position="377"/>
    </location>
</feature>
<comment type="subcellular location">
    <subcellularLocation>
        <location evidence="1">Cell membrane</location>
        <topology evidence="1">Multi-pass membrane protein</topology>
    </subcellularLocation>
</comment>
<evidence type="ECO:0000313" key="9">
    <source>
        <dbReference type="EMBL" id="VAW27114.1"/>
    </source>
</evidence>
<keyword evidence="3 6" id="KW-0812">Transmembrane</keyword>
<reference evidence="9" key="1">
    <citation type="submission" date="2018-06" db="EMBL/GenBank/DDBJ databases">
        <authorList>
            <person name="Zhirakovskaya E."/>
        </authorList>
    </citation>
    <scope>NUCLEOTIDE SEQUENCE</scope>
</reference>
<dbReference type="InterPro" id="IPR004477">
    <property type="entry name" value="ComEC_N"/>
</dbReference>
<evidence type="ECO:0000256" key="6">
    <source>
        <dbReference type="SAM" id="Phobius"/>
    </source>
</evidence>
<feature type="transmembrane region" description="Helical" evidence="6">
    <location>
        <begin position="32"/>
        <end position="50"/>
    </location>
</feature>
<dbReference type="GO" id="GO:0005886">
    <property type="term" value="C:plasma membrane"/>
    <property type="evidence" value="ECO:0007669"/>
    <property type="project" value="UniProtKB-SubCell"/>
</dbReference>
<accession>A0A3B0V4X3</accession>
<protein>
    <submittedName>
        <fullName evidence="9">DNA internalization-related competence protein ComEC/Rec2</fullName>
    </submittedName>
</protein>
<dbReference type="AlphaFoldDB" id="A0A3B0V4X3"/>
<keyword evidence="2" id="KW-1003">Cell membrane</keyword>
<keyword evidence="5 6" id="KW-0472">Membrane</keyword>
<dbReference type="PANTHER" id="PTHR30619:SF1">
    <property type="entry name" value="RECOMBINATION PROTEIN 2"/>
    <property type="match status" value="1"/>
</dbReference>
<gene>
    <name evidence="9" type="ORF">MNBD_BACTEROID07-717</name>
</gene>
<evidence type="ECO:0000259" key="7">
    <source>
        <dbReference type="Pfam" id="PF03772"/>
    </source>
</evidence>
<dbReference type="NCBIfam" id="TIGR00360">
    <property type="entry name" value="ComEC_N-term"/>
    <property type="match status" value="1"/>
</dbReference>
<evidence type="ECO:0000256" key="1">
    <source>
        <dbReference type="ARBA" id="ARBA00004651"/>
    </source>
</evidence>
<dbReference type="Pfam" id="PF13567">
    <property type="entry name" value="DUF4131"/>
    <property type="match status" value="1"/>
</dbReference>